<dbReference type="PIRSF" id="PIRSF015697">
    <property type="entry name" value="UCP015697"/>
    <property type="match status" value="1"/>
</dbReference>
<evidence type="ECO:0000259" key="2">
    <source>
        <dbReference type="Pfam" id="PF01579"/>
    </source>
</evidence>
<name>A0A9P1IX28_9PELO</name>
<dbReference type="Pfam" id="PF01579">
    <property type="entry name" value="DUF19"/>
    <property type="match status" value="1"/>
</dbReference>
<protein>
    <recommendedName>
        <fullName evidence="2">T20D4.11-like domain-containing protein</fullName>
    </recommendedName>
</protein>
<evidence type="ECO:0000313" key="4">
    <source>
        <dbReference type="Proteomes" id="UP001152747"/>
    </source>
</evidence>
<feature type="domain" description="T20D4.11-like" evidence="2">
    <location>
        <begin position="25"/>
        <end position="186"/>
    </location>
</feature>
<evidence type="ECO:0000313" key="3">
    <source>
        <dbReference type="EMBL" id="CAI5452792.1"/>
    </source>
</evidence>
<dbReference type="EMBL" id="CANHGI010000005">
    <property type="protein sequence ID" value="CAI5452792.1"/>
    <property type="molecule type" value="Genomic_DNA"/>
</dbReference>
<feature type="chain" id="PRO_5040477369" description="T20D4.11-like domain-containing protein" evidence="1">
    <location>
        <begin position="19"/>
        <end position="186"/>
    </location>
</feature>
<dbReference type="OrthoDB" id="5826585at2759"/>
<comment type="caution">
    <text evidence="3">The sequence shown here is derived from an EMBL/GenBank/DDBJ whole genome shotgun (WGS) entry which is preliminary data.</text>
</comment>
<accession>A0A9P1IX28</accession>
<organism evidence="3 4">
    <name type="scientific">Caenorhabditis angaria</name>
    <dbReference type="NCBI Taxonomy" id="860376"/>
    <lineage>
        <taxon>Eukaryota</taxon>
        <taxon>Metazoa</taxon>
        <taxon>Ecdysozoa</taxon>
        <taxon>Nematoda</taxon>
        <taxon>Chromadorea</taxon>
        <taxon>Rhabditida</taxon>
        <taxon>Rhabditina</taxon>
        <taxon>Rhabditomorpha</taxon>
        <taxon>Rhabditoidea</taxon>
        <taxon>Rhabditidae</taxon>
        <taxon>Peloderinae</taxon>
        <taxon>Caenorhabditis</taxon>
    </lineage>
</organism>
<gene>
    <name evidence="3" type="ORF">CAMP_LOCUS15429</name>
</gene>
<dbReference type="InterPro" id="IPR002542">
    <property type="entry name" value="T20D4.11-like_dom"/>
</dbReference>
<keyword evidence="1" id="KW-0732">Signal</keyword>
<dbReference type="PANTHER" id="PTHR21453">
    <property type="entry name" value="DUF19 DOMAIN-CONTAINING PROTEIN-RELATED-RELATED"/>
    <property type="match status" value="1"/>
</dbReference>
<keyword evidence="4" id="KW-1185">Reference proteome</keyword>
<dbReference type="Proteomes" id="UP001152747">
    <property type="component" value="Unassembled WGS sequence"/>
</dbReference>
<proteinExistence type="predicted"/>
<dbReference type="InterPro" id="IPR016638">
    <property type="entry name" value="UPF0376"/>
</dbReference>
<evidence type="ECO:0000256" key="1">
    <source>
        <dbReference type="SAM" id="SignalP"/>
    </source>
</evidence>
<feature type="signal peptide" evidence="1">
    <location>
        <begin position="1"/>
        <end position="18"/>
    </location>
</feature>
<dbReference type="AlphaFoldDB" id="A0A9P1IX28"/>
<sequence length="186" mass="20853">MLVAVIFVSLYFFTTSHAASNCLSPELKKQAITCVESLTPLFNELKKSQAANFDDKNSYDKLNQLCETSLKCFKTLEKCAEIPKEVIDGSEDMCSLTKFVNGPKFSQCMKTIDAKKDKCTTELFVGPQQLEGALPPQIYWGDREDKCDNYKKNGDCARKFIATSCSADALKAFDSFKTETTKRLKC</sequence>
<reference evidence="3" key="1">
    <citation type="submission" date="2022-11" db="EMBL/GenBank/DDBJ databases">
        <authorList>
            <person name="Kikuchi T."/>
        </authorList>
    </citation>
    <scope>NUCLEOTIDE SEQUENCE</scope>
    <source>
        <strain evidence="3">PS1010</strain>
    </source>
</reference>